<comment type="similarity">
    <text evidence="1 3">Belongs to the type-B carboxylesterase/lipase family.</text>
</comment>
<dbReference type="AlphaFoldDB" id="A0A084G5Z7"/>
<feature type="region of interest" description="Disordered" evidence="4">
    <location>
        <begin position="367"/>
        <end position="387"/>
    </location>
</feature>
<evidence type="ECO:0000256" key="4">
    <source>
        <dbReference type="SAM" id="MobiDB-lite"/>
    </source>
</evidence>
<dbReference type="ESTHER" id="9pezi-a0a084g5z7">
    <property type="family name" value="Fungal_carboxylesterase_lipase"/>
</dbReference>
<evidence type="ECO:0000259" key="5">
    <source>
        <dbReference type="Pfam" id="PF00135"/>
    </source>
</evidence>
<dbReference type="EMBL" id="JOWA01000099">
    <property type="protein sequence ID" value="KEZ42759.1"/>
    <property type="molecule type" value="Genomic_DNA"/>
</dbReference>
<dbReference type="Proteomes" id="UP000028545">
    <property type="component" value="Unassembled WGS sequence"/>
</dbReference>
<keyword evidence="7" id="KW-1185">Reference proteome</keyword>
<dbReference type="PANTHER" id="PTHR11559">
    <property type="entry name" value="CARBOXYLESTERASE"/>
    <property type="match status" value="1"/>
</dbReference>
<dbReference type="PROSITE" id="PS00122">
    <property type="entry name" value="CARBOXYLESTERASE_B_1"/>
    <property type="match status" value="1"/>
</dbReference>
<reference evidence="6 7" key="1">
    <citation type="journal article" date="2014" name="Genome Announc.">
        <title>Draft genome sequence of the pathogenic fungus Scedosporium apiospermum.</title>
        <authorList>
            <person name="Vandeputte P."/>
            <person name="Ghamrawi S."/>
            <person name="Rechenmann M."/>
            <person name="Iltis A."/>
            <person name="Giraud S."/>
            <person name="Fleury M."/>
            <person name="Thornton C."/>
            <person name="Delhaes L."/>
            <person name="Meyer W."/>
            <person name="Papon N."/>
            <person name="Bouchara J.P."/>
        </authorList>
    </citation>
    <scope>NUCLEOTIDE SEQUENCE [LARGE SCALE GENOMIC DNA]</scope>
    <source>
        <strain evidence="6 7">IHEM 14462</strain>
    </source>
</reference>
<dbReference type="InterPro" id="IPR029058">
    <property type="entry name" value="AB_hydrolase_fold"/>
</dbReference>
<protein>
    <recommendedName>
        <fullName evidence="3">Carboxylic ester hydrolase</fullName>
        <ecNumber evidence="3">3.1.1.-</ecNumber>
    </recommendedName>
</protein>
<comment type="caution">
    <text evidence="6">The sequence shown here is derived from an EMBL/GenBank/DDBJ whole genome shotgun (WGS) entry which is preliminary data.</text>
</comment>
<dbReference type="Pfam" id="PF00135">
    <property type="entry name" value="COesterase"/>
    <property type="match status" value="1"/>
</dbReference>
<evidence type="ECO:0000256" key="3">
    <source>
        <dbReference type="RuleBase" id="RU361235"/>
    </source>
</evidence>
<accession>A0A084G5Z7</accession>
<dbReference type="KEGG" id="sapo:SAPIO_CDS6046"/>
<dbReference type="InterPro" id="IPR002018">
    <property type="entry name" value="CarbesteraseB"/>
</dbReference>
<evidence type="ECO:0000313" key="7">
    <source>
        <dbReference type="Proteomes" id="UP000028545"/>
    </source>
</evidence>
<dbReference type="OMA" id="CRFWWDR"/>
<dbReference type="GO" id="GO:0016787">
    <property type="term" value="F:hydrolase activity"/>
    <property type="evidence" value="ECO:0007669"/>
    <property type="project" value="UniProtKB-KW"/>
</dbReference>
<dbReference type="EC" id="3.1.1.-" evidence="3"/>
<proteinExistence type="inferred from homology"/>
<keyword evidence="2 3" id="KW-0378">Hydrolase</keyword>
<sequence length="574" mass="61854">MSSTTSSPRVRLRQGTYIGRHIPATRYQPKALEVFLGIPYAQSTAGANRFRPAQPLDIAGSTKDGDAIPAVELGPISPFTDATAEPLPSSEDCLSVNVTRPALPEGDALLPVMVYIHGGAFNMGFGGDRDLASFVAFAKRDVVVVSFNYRLGVLGFLAVEDGEGAKEGLNLGLGDQRVAMEWVRENIGAFGGDGGNVTLMGISAGGHSVGHHILSYTPQAAPFHKAILESGSPTSRAIWYPSHPRQKTQLQDFLSALGLSPTEPNPLAALRSLPLEELTAAASKTWQKYESSVRWPFQPVIDDSTFIPDRPLELWRKGAGVRIPVITGFCTHEGTAFVSPCHSSEEFRAFFTTLIPGLTEADLDRLEELYPGPPPSSTSEETLTTQHHYAAPPPSPALGPHWRRLEAAYAHYAYIAPVLYTAHQLSISSPSSPVYVYEFAASSPPLATANHTDETPFVTHSLKELEPHAGLVHVSERMHGFFADFVAGGGDGVLEGWPAFTSPWAAEEEGGKGGDVGKIMVFGKGNDERVAGERGGVGRKGVPCDVRSLSEREIEQIGFWWERTALSQGFGERE</sequence>
<dbReference type="OrthoDB" id="408631at2759"/>
<dbReference type="SUPFAM" id="SSF53474">
    <property type="entry name" value="alpha/beta-Hydrolases"/>
    <property type="match status" value="1"/>
</dbReference>
<dbReference type="InterPro" id="IPR050309">
    <property type="entry name" value="Type-B_Carboxylest/Lipase"/>
</dbReference>
<dbReference type="Gene3D" id="3.40.50.1820">
    <property type="entry name" value="alpha/beta hydrolase"/>
    <property type="match status" value="1"/>
</dbReference>
<dbReference type="HOGENOM" id="CLU_006586_10_3_1"/>
<dbReference type="GeneID" id="27725118"/>
<feature type="domain" description="Carboxylesterase type B" evidence="5">
    <location>
        <begin position="7"/>
        <end position="500"/>
    </location>
</feature>
<organism evidence="6 7">
    <name type="scientific">Pseudallescheria apiosperma</name>
    <name type="common">Scedosporium apiospermum</name>
    <dbReference type="NCBI Taxonomy" id="563466"/>
    <lineage>
        <taxon>Eukaryota</taxon>
        <taxon>Fungi</taxon>
        <taxon>Dikarya</taxon>
        <taxon>Ascomycota</taxon>
        <taxon>Pezizomycotina</taxon>
        <taxon>Sordariomycetes</taxon>
        <taxon>Hypocreomycetidae</taxon>
        <taxon>Microascales</taxon>
        <taxon>Microascaceae</taxon>
        <taxon>Scedosporium</taxon>
    </lineage>
</organism>
<dbReference type="RefSeq" id="XP_016642558.1">
    <property type="nucleotide sequence ID" value="XM_016788242.1"/>
</dbReference>
<name>A0A084G5Z7_PSEDA</name>
<dbReference type="VEuPathDB" id="FungiDB:SAPIO_CDS6046"/>
<evidence type="ECO:0000256" key="2">
    <source>
        <dbReference type="ARBA" id="ARBA00022801"/>
    </source>
</evidence>
<evidence type="ECO:0000256" key="1">
    <source>
        <dbReference type="ARBA" id="ARBA00005964"/>
    </source>
</evidence>
<dbReference type="InterPro" id="IPR019826">
    <property type="entry name" value="Carboxylesterase_B_AS"/>
</dbReference>
<evidence type="ECO:0000313" key="6">
    <source>
        <dbReference type="EMBL" id="KEZ42759.1"/>
    </source>
</evidence>
<gene>
    <name evidence="6" type="ORF">SAPIO_CDS6046</name>
</gene>